<reference evidence="2" key="1">
    <citation type="journal article" date="2012" name="PLoS ONE">
        <title>Gene sets for utilization of primary and secondary nutrition supplies in the distal gut of endangered iberian lynx.</title>
        <authorList>
            <person name="Alcaide M."/>
            <person name="Messina E."/>
            <person name="Richter M."/>
            <person name="Bargiela R."/>
            <person name="Peplies J."/>
            <person name="Huws S.A."/>
            <person name="Newbold C.J."/>
            <person name="Golyshin P.N."/>
            <person name="Simon M.A."/>
            <person name="Lopez G."/>
            <person name="Yakimov M.M."/>
            <person name="Ferrer M."/>
        </authorList>
    </citation>
    <scope>NUCLEOTIDE SEQUENCE</scope>
</reference>
<dbReference type="Gene3D" id="3.60.110.10">
    <property type="entry name" value="Carbon-nitrogen hydrolase"/>
    <property type="match status" value="1"/>
</dbReference>
<comment type="caution">
    <text evidence="2">The sequence shown here is derived from an EMBL/GenBank/DDBJ whole genome shotgun (WGS) entry which is preliminary data.</text>
</comment>
<sequence length="282" mass="31874">MMNITLLQTDIHWRNLSTNCEEAVRLMTETPDSDLYVLPEMWASGFEMQPDEVLAEESRLALAWMYEQAVLRQCAVAGSLPWRIEGVAEQAGRGEVHVLLHSANPLANRAAASLTAKGGGKEWRNRFFFVMPDGQYVAYDKCNLFAYGGETVVYTAGTSPAEVLWRGVRFRLQVCFDLRFPESARNQVSALYDVLLYVANWPTSRRVAWDALLRARAIENQCYVVGVNRTGSETVLSYNGGSAVVDAYGRVWKQLGELPQAYSFSPDLEELKRFRKKFPVLR</sequence>
<evidence type="ECO:0000313" key="2">
    <source>
        <dbReference type="EMBL" id="EJW91539.1"/>
    </source>
</evidence>
<dbReference type="Pfam" id="PF00795">
    <property type="entry name" value="CN_hydrolase"/>
    <property type="match status" value="1"/>
</dbReference>
<organism evidence="2">
    <name type="scientific">gut metagenome</name>
    <dbReference type="NCBI Taxonomy" id="749906"/>
    <lineage>
        <taxon>unclassified sequences</taxon>
        <taxon>metagenomes</taxon>
        <taxon>organismal metagenomes</taxon>
    </lineage>
</organism>
<dbReference type="InterPro" id="IPR036526">
    <property type="entry name" value="C-N_Hydrolase_sf"/>
</dbReference>
<accession>J9FW36</accession>
<dbReference type="InterPro" id="IPR003010">
    <property type="entry name" value="C-N_Hydrolase"/>
</dbReference>
<protein>
    <submittedName>
        <fullName evidence="2">Hydrolase, carbon-nitrogen family</fullName>
    </submittedName>
</protein>
<feature type="domain" description="CN hydrolase" evidence="1">
    <location>
        <begin position="2"/>
        <end position="268"/>
    </location>
</feature>
<dbReference type="PANTHER" id="PTHR47799">
    <property type="entry name" value="OMEGA-AMIDASE YAFV"/>
    <property type="match status" value="1"/>
</dbReference>
<dbReference type="AlphaFoldDB" id="J9FW36"/>
<evidence type="ECO:0000259" key="1">
    <source>
        <dbReference type="PROSITE" id="PS50263"/>
    </source>
</evidence>
<dbReference type="PROSITE" id="PS50263">
    <property type="entry name" value="CN_HYDROLASE"/>
    <property type="match status" value="1"/>
</dbReference>
<keyword evidence="2" id="KW-0378">Hydrolase</keyword>
<dbReference type="EMBL" id="AMCI01008117">
    <property type="protein sequence ID" value="EJW91539.1"/>
    <property type="molecule type" value="Genomic_DNA"/>
</dbReference>
<dbReference type="SUPFAM" id="SSF56317">
    <property type="entry name" value="Carbon-nitrogen hydrolase"/>
    <property type="match status" value="1"/>
</dbReference>
<gene>
    <name evidence="2" type="ORF">EVA_20353</name>
</gene>
<dbReference type="PANTHER" id="PTHR47799:SF1">
    <property type="entry name" value="OMEGA-AMIDASE YAFV"/>
    <property type="match status" value="1"/>
</dbReference>
<proteinExistence type="predicted"/>
<dbReference type="GO" id="GO:0106008">
    <property type="term" value="F:2-oxoglutaramate amidase activity"/>
    <property type="evidence" value="ECO:0007669"/>
    <property type="project" value="TreeGrafter"/>
</dbReference>
<dbReference type="InterPro" id="IPR052737">
    <property type="entry name" value="Omega-amidase_YafV"/>
</dbReference>
<dbReference type="GO" id="GO:0050152">
    <property type="term" value="F:omega-amidase activity"/>
    <property type="evidence" value="ECO:0007669"/>
    <property type="project" value="TreeGrafter"/>
</dbReference>
<name>J9FW36_9ZZZZ</name>